<keyword evidence="2" id="KW-0472">Membrane</keyword>
<gene>
    <name evidence="4" type="ORF">TI39_contig350g00012</name>
</gene>
<feature type="transmembrane region" description="Helical" evidence="2">
    <location>
        <begin position="35"/>
        <end position="56"/>
    </location>
</feature>
<dbReference type="Proteomes" id="UP000033647">
    <property type="component" value="Unassembled WGS sequence"/>
</dbReference>
<evidence type="ECO:0000313" key="4">
    <source>
        <dbReference type="EMBL" id="KJX99817.1"/>
    </source>
</evidence>
<feature type="chain" id="PRO_5002469056" evidence="3">
    <location>
        <begin position="20"/>
        <end position="198"/>
    </location>
</feature>
<dbReference type="EMBL" id="LAFY01000342">
    <property type="protein sequence ID" value="KJX99817.1"/>
    <property type="molecule type" value="Genomic_DNA"/>
</dbReference>
<keyword evidence="2" id="KW-0812">Transmembrane</keyword>
<evidence type="ECO:0000256" key="3">
    <source>
        <dbReference type="SAM" id="SignalP"/>
    </source>
</evidence>
<keyword evidence="3" id="KW-0732">Signal</keyword>
<evidence type="ECO:0000256" key="2">
    <source>
        <dbReference type="SAM" id="Phobius"/>
    </source>
</evidence>
<evidence type="ECO:0000313" key="5">
    <source>
        <dbReference type="Proteomes" id="UP000033647"/>
    </source>
</evidence>
<keyword evidence="5" id="KW-1185">Reference proteome</keyword>
<dbReference type="AlphaFoldDB" id="A0A0F4GRZ3"/>
<evidence type="ECO:0000256" key="1">
    <source>
        <dbReference type="SAM" id="MobiDB-lite"/>
    </source>
</evidence>
<name>A0A0F4GRZ3_9PEZI</name>
<feature type="compositionally biased region" description="Low complexity" evidence="1">
    <location>
        <begin position="107"/>
        <end position="116"/>
    </location>
</feature>
<feature type="region of interest" description="Disordered" evidence="1">
    <location>
        <begin position="80"/>
        <end position="116"/>
    </location>
</feature>
<keyword evidence="2" id="KW-1133">Transmembrane helix</keyword>
<comment type="caution">
    <text evidence="4">The sequence shown here is derived from an EMBL/GenBank/DDBJ whole genome shotgun (WGS) entry which is preliminary data.</text>
</comment>
<organism evidence="4 5">
    <name type="scientific">Zymoseptoria brevis</name>
    <dbReference type="NCBI Taxonomy" id="1047168"/>
    <lineage>
        <taxon>Eukaryota</taxon>
        <taxon>Fungi</taxon>
        <taxon>Dikarya</taxon>
        <taxon>Ascomycota</taxon>
        <taxon>Pezizomycotina</taxon>
        <taxon>Dothideomycetes</taxon>
        <taxon>Dothideomycetidae</taxon>
        <taxon>Mycosphaerellales</taxon>
        <taxon>Mycosphaerellaceae</taxon>
        <taxon>Zymoseptoria</taxon>
    </lineage>
</organism>
<proteinExistence type="predicted"/>
<feature type="signal peptide" evidence="3">
    <location>
        <begin position="1"/>
        <end position="19"/>
    </location>
</feature>
<protein>
    <submittedName>
        <fullName evidence="4">Uncharacterized protein</fullName>
    </submittedName>
</protein>
<accession>A0A0F4GRZ3</accession>
<reference evidence="4 5" key="1">
    <citation type="submission" date="2015-03" db="EMBL/GenBank/DDBJ databases">
        <title>RNA-seq based gene annotation and comparative genomics of four Zymoseptoria species reveal species-specific pathogenicity related genes and transposable element activity.</title>
        <authorList>
            <person name="Grandaubert J."/>
            <person name="Bhattacharyya A."/>
            <person name="Stukenbrock E.H."/>
        </authorList>
    </citation>
    <scope>NUCLEOTIDE SEQUENCE [LARGE SCALE GENOMIC DNA]</scope>
    <source>
        <strain evidence="4 5">Zb18110</strain>
    </source>
</reference>
<sequence>MGAAALAVLSFAFLSLASAFDEECPEEICDLVIGGLMLSLAVIALLYAVGCLHFPLPHAQTISGNQSEVEVDAGIELDNKSNAEASTEPIASTKRNRAGSRAEQPETISNSNSISNTNAQQLEVQTDEMEPVNEDAAAAMVFAISRAIGITFTENRPAYKNNVEILQDLLIVMNVIEQFARDHIDDLLRETEHHRTTR</sequence>